<feature type="compositionally biased region" description="Basic and acidic residues" evidence="8">
    <location>
        <begin position="659"/>
        <end position="689"/>
    </location>
</feature>
<reference evidence="10 11" key="1">
    <citation type="journal article" date="2011" name="MBio">
        <title>Genome variation in Cryptococcus gattii, an emerging pathogen of immunocompetent hosts.</title>
        <authorList>
            <person name="D'Souza C.A."/>
            <person name="Kronstad J.W."/>
            <person name="Taylor G."/>
            <person name="Warren R."/>
            <person name="Yuen M."/>
            <person name="Hu G."/>
            <person name="Jung W.H."/>
            <person name="Sham A."/>
            <person name="Kidd S.E."/>
            <person name="Tangen K."/>
            <person name="Lee N."/>
            <person name="Zeilmaker T."/>
            <person name="Sawkins J."/>
            <person name="McVicker G."/>
            <person name="Shah S."/>
            <person name="Gnerre S."/>
            <person name="Griggs A."/>
            <person name="Zeng Q."/>
            <person name="Bartlett K."/>
            <person name="Li W."/>
            <person name="Wang X."/>
            <person name="Heitman J."/>
            <person name="Stajich J.E."/>
            <person name="Fraser J.A."/>
            <person name="Meyer W."/>
            <person name="Carter D."/>
            <person name="Schein J."/>
            <person name="Krzywinski M."/>
            <person name="Kwon-Chung K.J."/>
            <person name="Varma A."/>
            <person name="Wang J."/>
            <person name="Brunham R."/>
            <person name="Fyfe M."/>
            <person name="Ouellette B.F."/>
            <person name="Siddiqui A."/>
            <person name="Marra M."/>
            <person name="Jones S."/>
            <person name="Holt R."/>
            <person name="Birren B.W."/>
            <person name="Galagan J.E."/>
            <person name="Cuomo C.A."/>
        </authorList>
    </citation>
    <scope>NUCLEOTIDE SEQUENCE [LARGE SCALE GENOMIC DNA]</scope>
    <source>
        <strain evidence="10 11">R265</strain>
    </source>
</reference>
<feature type="region of interest" description="Disordered" evidence="8">
    <location>
        <begin position="309"/>
        <end position="335"/>
    </location>
</feature>
<evidence type="ECO:0000256" key="7">
    <source>
        <dbReference type="PROSITE-ProRule" id="PRU10141"/>
    </source>
</evidence>
<keyword evidence="4 7" id="KW-0547">Nucleotide-binding</keyword>
<dbReference type="GO" id="GO:0005524">
    <property type="term" value="F:ATP binding"/>
    <property type="evidence" value="ECO:0007669"/>
    <property type="project" value="UniProtKB-UniRule"/>
</dbReference>
<proteinExistence type="inferred from homology"/>
<feature type="binding site" evidence="7">
    <location>
        <position position="1209"/>
    </location>
    <ligand>
        <name>ATP</name>
        <dbReference type="ChEBI" id="CHEBI:30616"/>
    </ligand>
</feature>
<feature type="compositionally biased region" description="Polar residues" evidence="8">
    <location>
        <begin position="325"/>
        <end position="335"/>
    </location>
</feature>
<dbReference type="PANTHER" id="PTHR48016">
    <property type="entry name" value="MAP KINASE KINASE KINASE SSK2-RELATED-RELATED"/>
    <property type="match status" value="1"/>
</dbReference>
<organism evidence="10 11">
    <name type="scientific">Cryptococcus deuterogattii (strain R265)</name>
    <name type="common">Cryptococcus gattii VGII (strain R265)</name>
    <dbReference type="NCBI Taxonomy" id="294750"/>
    <lineage>
        <taxon>Eukaryota</taxon>
        <taxon>Fungi</taxon>
        <taxon>Dikarya</taxon>
        <taxon>Basidiomycota</taxon>
        <taxon>Agaricomycotina</taxon>
        <taxon>Tremellomycetes</taxon>
        <taxon>Tremellales</taxon>
        <taxon>Cryptococcaceae</taxon>
        <taxon>Cryptococcus</taxon>
        <taxon>Cryptococcus gattii species complex</taxon>
    </lineage>
</organism>
<feature type="region of interest" description="Disordered" evidence="8">
    <location>
        <begin position="142"/>
        <end position="166"/>
    </location>
</feature>
<dbReference type="Pfam" id="PF00069">
    <property type="entry name" value="Pkinase"/>
    <property type="match status" value="1"/>
</dbReference>
<keyword evidence="11" id="KW-1185">Reference proteome</keyword>
<feature type="domain" description="Protein kinase" evidence="9">
    <location>
        <begin position="1180"/>
        <end position="1452"/>
    </location>
</feature>
<feature type="region of interest" description="Disordered" evidence="8">
    <location>
        <begin position="1472"/>
        <end position="1504"/>
    </location>
</feature>
<name>A0A095EP70_CRYD2</name>
<evidence type="ECO:0000256" key="3">
    <source>
        <dbReference type="ARBA" id="ARBA00022679"/>
    </source>
</evidence>
<dbReference type="InterPro" id="IPR017441">
    <property type="entry name" value="Protein_kinase_ATP_BS"/>
</dbReference>
<dbReference type="InterPro" id="IPR050538">
    <property type="entry name" value="MAP_kinase_kinase_kinase"/>
</dbReference>
<feature type="compositionally biased region" description="Acidic residues" evidence="8">
    <location>
        <begin position="36"/>
        <end position="46"/>
    </location>
</feature>
<dbReference type="PROSITE" id="PS50011">
    <property type="entry name" value="PROTEIN_KINASE_DOM"/>
    <property type="match status" value="1"/>
</dbReference>
<dbReference type="HOGENOM" id="CLU_001999_1_0_1"/>
<feature type="region of interest" description="Disordered" evidence="8">
    <location>
        <begin position="421"/>
        <end position="440"/>
    </location>
</feature>
<dbReference type="VEuPathDB" id="FungiDB:CNBG_4621"/>
<dbReference type="PROSITE" id="PS00107">
    <property type="entry name" value="PROTEIN_KINASE_ATP"/>
    <property type="match status" value="1"/>
</dbReference>
<dbReference type="InterPro" id="IPR000719">
    <property type="entry name" value="Prot_kinase_dom"/>
</dbReference>
<dbReference type="Proteomes" id="UP000029445">
    <property type="component" value="Chromosome 2"/>
</dbReference>
<feature type="region of interest" description="Disordered" evidence="8">
    <location>
        <begin position="1"/>
        <end position="96"/>
    </location>
</feature>
<keyword evidence="2" id="KW-0723">Serine/threonine-protein kinase</keyword>
<evidence type="ECO:0000256" key="8">
    <source>
        <dbReference type="SAM" id="MobiDB-lite"/>
    </source>
</evidence>
<feature type="compositionally biased region" description="Polar residues" evidence="8">
    <location>
        <begin position="1"/>
        <end position="13"/>
    </location>
</feature>
<feature type="compositionally biased region" description="Gly residues" evidence="8">
    <location>
        <begin position="812"/>
        <end position="824"/>
    </location>
</feature>
<reference evidence="10 11" key="2">
    <citation type="journal article" date="2018" name="Proc. Natl. Acad. Sci.">
        <title>RNAi is a critical determinant of centromere evolution in closely related fungi.</title>
        <authorList>
            <person name="Yadav V."/>
            <person name="Sun S."/>
            <person name="Billmyre R.B."/>
            <person name="Thimmappa B.C."/>
            <person name="Shea T."/>
            <person name="Lintner R."/>
            <person name="Bakkeren G."/>
            <person name="Cuomo C.A."/>
            <person name="Heitman J."/>
            <person name="Sanyal K."/>
        </authorList>
    </citation>
    <scope>NUCLEOTIDE SEQUENCE [LARGE SCALE GENOMIC DNA]</scope>
    <source>
        <strain evidence="10 11">R265</strain>
    </source>
</reference>
<dbReference type="STRING" id="294750.A0A095EP70"/>
<accession>A0A095EP70</accession>
<feature type="compositionally biased region" description="Low complexity" evidence="8">
    <location>
        <begin position="78"/>
        <end position="94"/>
    </location>
</feature>
<dbReference type="InterPro" id="IPR011009">
    <property type="entry name" value="Kinase-like_dom_sf"/>
</dbReference>
<comment type="similarity">
    <text evidence="1">Belongs to the protein kinase superfamily. STE Ser/Thr protein kinase family. MAP kinase kinase kinase subfamily.</text>
</comment>
<sequence length="1504" mass="167692">MSNPTSPVNAPDTSPSASNIASSSKTGHRSVRLFAPDEEDSSDEDGLIGVPTETTFKDEEIPPANQRSASYPGPPAHTSPTSKISSIVSSASAAQPKLARTVTYVAPNAISSRPAYPLNPPGPETSIHASYETWRKTRYTLEPYSRGHKPDGRHAAQRGRSYTDPDIGYFSADGGDGAWGSDDEDELRSPGWGMSHHNMDSGGKTDGSPQLPIKPADVTEDEGQERLDWQGMLESVLNSDVLKVEEQRIYNSMPTDSFREEIGKTLWWQIRAKLRGRTEAEEKKRVQERRARVVDPVLEEVNEFKYDPNISLLEGEENGDADPQDPTSTATPQSKALSQVNTILAKLHAVKGLYPNLAAMRADKALYTNEEFRRRADALTSWSIIVTSLQTQLKLLQKWTGSDELDITKPNTTHEKALVGKHKYHSMDSDKGTTPGGDAADDSSFLDRVIKEDNLQRTFERRAFVDMINLVRNAKETVINFLPQFQQQNLPDFQYEIVRLIGFPGRLIIEAVKVRLDAASRLLDPNPMVVEDFIENLRLSISLAVLIRKQYDEIMAPDPEGRWKIPHCLPTEYNDVLLDALRTFFKLLHWRLRGVGKASYYKETEVLEEEAPFLYEAAEAIVGGDMVVAEHYCALSNKLLIRSANYLDQQLRVPLQSTTRDKEQRGGGDKERDGSSSSQRGDRDRHRDSSLSGPSKYMTVEELFSWYSKLLDSARMRHRKTQRFCRKLTQRFDNSAEYSIEDTDVDTLVETLQDTGHFLVYTGKFEAKGTYIVADGSLWGQPDDVRHLLRRVFSVTIPGSRVRPRQTISQVSGGGGGGGGGGGASMSPNGQVAAQQHNLADSYPEVDDVDDEALATYILLISPRQSFVWSGAVMTLDVDYTEYDLPDNRVRLIADGPTKRLALCKHYFEQALIHPETGEKVDLPCVIEAQAHLPMIQKQLVKIAKSSYRLSECIVQSAPLVRNAFRGKAGSQELVENWYSFATEHGTRASIHIEPNAWDRFSRLLMRLAISWISFISQECNPTDRKTFRWTVAALTYAFNMTRGSNILALDRSEFSLLRRYVGVCVSLLVSHFDILGARSSMEAKKEAERIEAMRRLQRLQENLDDEFLPRTPIESGGQPRIDRSIRLTVEERLRLIAELEARRSELATAPVGQVLDEEVSEDRALVFLAASKSNISMRWQQGAYIGGGASGSVYLGYSLQDNTVFAVKILPTVDLQSSPALYESIKRESDVMSLLSHPNIVGFLGLEVHRNRVCLFQEYCEGGSLAGMLEYGKIDDEEVIGAFTIQLLRGLEYLHANRIEHRDLKPENILIGANSVLKLADFGTAKIIKSNKTLARTRGGGHAKMEGLEGTPMYMAPEMIKNQRTGKLGACDIWGLGCIVLQMVTGSKPWSFLDFDNEWAIMFHLGATKEPPPLPNPNEMSDGGIDFIDQCLSLDPEARPTASELLQDGWLVPMLEQMAELEQEYPDVLAMAQSDSLAPPPENASLTSNAPTLQDDITPPPLE</sequence>
<dbReference type="InterPro" id="IPR008271">
    <property type="entry name" value="Ser/Thr_kinase_AS"/>
</dbReference>
<dbReference type="EMBL" id="CP025760">
    <property type="protein sequence ID" value="KGB78783.1"/>
    <property type="molecule type" value="Genomic_DNA"/>
</dbReference>
<evidence type="ECO:0000256" key="6">
    <source>
        <dbReference type="ARBA" id="ARBA00022840"/>
    </source>
</evidence>
<feature type="region of interest" description="Disordered" evidence="8">
    <location>
        <begin position="806"/>
        <end position="834"/>
    </location>
</feature>
<feature type="compositionally biased region" description="Low complexity" evidence="8">
    <location>
        <begin position="14"/>
        <end position="24"/>
    </location>
</feature>
<dbReference type="GeneID" id="88180824"/>
<keyword evidence="6 7" id="KW-0067">ATP-binding</keyword>
<evidence type="ECO:0000256" key="5">
    <source>
        <dbReference type="ARBA" id="ARBA00022777"/>
    </source>
</evidence>
<dbReference type="SMART" id="SM00220">
    <property type="entry name" value="S_TKc"/>
    <property type="match status" value="1"/>
</dbReference>
<dbReference type="OrthoDB" id="1043025at2759"/>
<keyword evidence="5 10" id="KW-0418">Kinase</keyword>
<dbReference type="PROSITE" id="PS00108">
    <property type="entry name" value="PROTEIN_KINASE_ST"/>
    <property type="match status" value="1"/>
</dbReference>
<gene>
    <name evidence="10" type="ORF">CNBG_4621</name>
</gene>
<protein>
    <submittedName>
        <fullName evidence="10">STE/STE11/SSK protein kinase</fullName>
    </submittedName>
</protein>
<evidence type="ECO:0000256" key="1">
    <source>
        <dbReference type="ARBA" id="ARBA00006529"/>
    </source>
</evidence>
<evidence type="ECO:0000256" key="4">
    <source>
        <dbReference type="ARBA" id="ARBA00022741"/>
    </source>
</evidence>
<dbReference type="FunFam" id="1.10.510.10:FF:000891">
    <property type="entry name" value="SK22 like MAPKK kinase, putative"/>
    <property type="match status" value="1"/>
</dbReference>
<dbReference type="Gene3D" id="1.10.510.10">
    <property type="entry name" value="Transferase(Phosphotransferase) domain 1"/>
    <property type="match status" value="1"/>
</dbReference>
<dbReference type="RefSeq" id="XP_062884504.1">
    <property type="nucleotide sequence ID" value="XM_063028549.1"/>
</dbReference>
<dbReference type="PANTHER" id="PTHR48016:SF32">
    <property type="entry name" value="MITOGEN-ACTIVATED PROTEIN KINASE KINASE KINASE 4"/>
    <property type="match status" value="1"/>
</dbReference>
<evidence type="ECO:0000313" key="11">
    <source>
        <dbReference type="Proteomes" id="UP000029445"/>
    </source>
</evidence>
<evidence type="ECO:0000313" key="10">
    <source>
        <dbReference type="EMBL" id="KGB78783.1"/>
    </source>
</evidence>
<dbReference type="GO" id="GO:0038066">
    <property type="term" value="P:p38MAPK cascade"/>
    <property type="evidence" value="ECO:0007669"/>
    <property type="project" value="TreeGrafter"/>
</dbReference>
<evidence type="ECO:0000259" key="9">
    <source>
        <dbReference type="PROSITE" id="PS50011"/>
    </source>
</evidence>
<feature type="compositionally biased region" description="Acidic residues" evidence="8">
    <location>
        <begin position="314"/>
        <end position="323"/>
    </location>
</feature>
<keyword evidence="3" id="KW-0808">Transferase</keyword>
<evidence type="ECO:0000256" key="2">
    <source>
        <dbReference type="ARBA" id="ARBA00022527"/>
    </source>
</evidence>
<dbReference type="KEGG" id="cdeu:CNBG_4621"/>
<dbReference type="GO" id="GO:0004674">
    <property type="term" value="F:protein serine/threonine kinase activity"/>
    <property type="evidence" value="ECO:0007669"/>
    <property type="project" value="UniProtKB-KW"/>
</dbReference>
<feature type="region of interest" description="Disordered" evidence="8">
    <location>
        <begin position="655"/>
        <end position="694"/>
    </location>
</feature>
<dbReference type="OMA" id="PPCVDEN"/>
<dbReference type="SUPFAM" id="SSF56112">
    <property type="entry name" value="Protein kinase-like (PK-like)"/>
    <property type="match status" value="1"/>
</dbReference>